<protein>
    <submittedName>
        <fullName evidence="2">Uncharacterized protein</fullName>
    </submittedName>
</protein>
<keyword evidence="3" id="KW-1185">Reference proteome</keyword>
<name>A0A7W8AAW1_9ACTN</name>
<dbReference type="AlphaFoldDB" id="A0A7W8AAW1"/>
<dbReference type="EMBL" id="JACHIN010000013">
    <property type="protein sequence ID" value="MBB5082279.1"/>
    <property type="molecule type" value="Genomic_DNA"/>
</dbReference>
<accession>A0A7W8AAW1</accession>
<reference evidence="2 3" key="1">
    <citation type="submission" date="2020-08" db="EMBL/GenBank/DDBJ databases">
        <title>Genomic Encyclopedia of Type Strains, Phase IV (KMG-IV): sequencing the most valuable type-strain genomes for metagenomic binning, comparative biology and taxonomic classification.</title>
        <authorList>
            <person name="Goeker M."/>
        </authorList>
    </citation>
    <scope>NUCLEOTIDE SEQUENCE [LARGE SCALE GENOMIC DNA]</scope>
    <source>
        <strain evidence="2 3">DSM 45385</strain>
    </source>
</reference>
<dbReference type="RefSeq" id="WP_184970381.1">
    <property type="nucleotide sequence ID" value="NZ_JACHIN010000013.1"/>
</dbReference>
<proteinExistence type="predicted"/>
<evidence type="ECO:0000313" key="2">
    <source>
        <dbReference type="EMBL" id="MBB5082279.1"/>
    </source>
</evidence>
<dbReference type="Proteomes" id="UP000568380">
    <property type="component" value="Unassembled WGS sequence"/>
</dbReference>
<comment type="caution">
    <text evidence="2">The sequence shown here is derived from an EMBL/GenBank/DDBJ whole genome shotgun (WGS) entry which is preliminary data.</text>
</comment>
<evidence type="ECO:0000256" key="1">
    <source>
        <dbReference type="SAM" id="MobiDB-lite"/>
    </source>
</evidence>
<gene>
    <name evidence="2" type="ORF">HNR40_007774</name>
</gene>
<sequence>MAQALWSELARKHRVSRERPDTWTIAEPRGLGALRKAGAFDRLASPSVVAAIDALPGRADWPQPFSRGDPLVTFPTPGVWDVPLSGRHIDFPARSALLLKWLGYLAPVEPAGGGTVVLAGSHRLVAHFLRRAGEAEPGRSPTVRDAIFDAHPWLNGIRRPGPATERVARFVERGAHRRTGLTPHARPPPLRGSSESRTHPPLRHERRR</sequence>
<evidence type="ECO:0000313" key="3">
    <source>
        <dbReference type="Proteomes" id="UP000568380"/>
    </source>
</evidence>
<organism evidence="2 3">
    <name type="scientific">Nonomuraea endophytica</name>
    <dbReference type="NCBI Taxonomy" id="714136"/>
    <lineage>
        <taxon>Bacteria</taxon>
        <taxon>Bacillati</taxon>
        <taxon>Actinomycetota</taxon>
        <taxon>Actinomycetes</taxon>
        <taxon>Streptosporangiales</taxon>
        <taxon>Streptosporangiaceae</taxon>
        <taxon>Nonomuraea</taxon>
    </lineage>
</organism>
<feature type="region of interest" description="Disordered" evidence="1">
    <location>
        <begin position="173"/>
        <end position="208"/>
    </location>
</feature>